<sequence>MSLSVHTYRFNFGVDLPNWGSKETIHGLFTVTTHKEPASPALLSMISCKCAKGCNLTCTCRKSSIKCSTVCYHYKGQVCTSSPEDDNIITNSANQEAEIDIRMEEIISEVDLEEECKTLQV</sequence>
<dbReference type="AlphaFoldDB" id="A0A4Y2AAV9"/>
<organism evidence="1 2">
    <name type="scientific">Araneus ventricosus</name>
    <name type="common">Orbweaver spider</name>
    <name type="synonym">Epeira ventricosa</name>
    <dbReference type="NCBI Taxonomy" id="182803"/>
    <lineage>
        <taxon>Eukaryota</taxon>
        <taxon>Metazoa</taxon>
        <taxon>Ecdysozoa</taxon>
        <taxon>Arthropoda</taxon>
        <taxon>Chelicerata</taxon>
        <taxon>Arachnida</taxon>
        <taxon>Araneae</taxon>
        <taxon>Araneomorphae</taxon>
        <taxon>Entelegynae</taxon>
        <taxon>Araneoidea</taxon>
        <taxon>Araneidae</taxon>
        <taxon>Araneus</taxon>
    </lineage>
</organism>
<keyword evidence="2" id="KW-1185">Reference proteome</keyword>
<comment type="caution">
    <text evidence="1">The sequence shown here is derived from an EMBL/GenBank/DDBJ whole genome shotgun (WGS) entry which is preliminary data.</text>
</comment>
<dbReference type="EMBL" id="BGPR01000011">
    <property type="protein sequence ID" value="GBL76942.1"/>
    <property type="molecule type" value="Genomic_DNA"/>
</dbReference>
<dbReference type="Proteomes" id="UP000499080">
    <property type="component" value="Unassembled WGS sequence"/>
</dbReference>
<evidence type="ECO:0000313" key="1">
    <source>
        <dbReference type="EMBL" id="GBL76942.1"/>
    </source>
</evidence>
<gene>
    <name evidence="1" type="ORF">AVEN_12615_1</name>
</gene>
<evidence type="ECO:0008006" key="3">
    <source>
        <dbReference type="Google" id="ProtNLM"/>
    </source>
</evidence>
<protein>
    <recommendedName>
        <fullName evidence="3">Tesmin/TSO1-like CXC domain-containing protein</fullName>
    </recommendedName>
</protein>
<reference evidence="1 2" key="1">
    <citation type="journal article" date="2019" name="Sci. Rep.">
        <title>Orb-weaving spider Araneus ventricosus genome elucidates the spidroin gene catalogue.</title>
        <authorList>
            <person name="Kono N."/>
            <person name="Nakamura H."/>
            <person name="Ohtoshi R."/>
            <person name="Moran D.A.P."/>
            <person name="Shinohara A."/>
            <person name="Yoshida Y."/>
            <person name="Fujiwara M."/>
            <person name="Mori M."/>
            <person name="Tomita M."/>
            <person name="Arakawa K."/>
        </authorList>
    </citation>
    <scope>NUCLEOTIDE SEQUENCE [LARGE SCALE GENOMIC DNA]</scope>
</reference>
<accession>A0A4Y2AAV9</accession>
<name>A0A4Y2AAV9_ARAVE</name>
<evidence type="ECO:0000313" key="2">
    <source>
        <dbReference type="Proteomes" id="UP000499080"/>
    </source>
</evidence>
<dbReference type="OrthoDB" id="10619434at2759"/>
<proteinExistence type="predicted"/>